<accession>A0A803KQ65</accession>
<dbReference type="GO" id="GO:0005737">
    <property type="term" value="C:cytoplasm"/>
    <property type="evidence" value="ECO:0007669"/>
    <property type="project" value="TreeGrafter"/>
</dbReference>
<dbReference type="Proteomes" id="UP000596660">
    <property type="component" value="Unplaced"/>
</dbReference>
<feature type="compositionally biased region" description="Basic and acidic residues" evidence="1">
    <location>
        <begin position="302"/>
        <end position="337"/>
    </location>
</feature>
<reference evidence="2" key="1">
    <citation type="journal article" date="2017" name="Nature">
        <title>The genome of Chenopodium quinoa.</title>
        <authorList>
            <person name="Jarvis D.E."/>
            <person name="Ho Y.S."/>
            <person name="Lightfoot D.J."/>
            <person name="Schmoeckel S.M."/>
            <person name="Li B."/>
            <person name="Borm T.J.A."/>
            <person name="Ohyanagi H."/>
            <person name="Mineta K."/>
            <person name="Michell C.T."/>
            <person name="Saber N."/>
            <person name="Kharbatia N.M."/>
            <person name="Rupper R.R."/>
            <person name="Sharp A.R."/>
            <person name="Dally N."/>
            <person name="Boughton B.A."/>
            <person name="Woo Y.H."/>
            <person name="Gao G."/>
            <person name="Schijlen E.G.W.M."/>
            <person name="Guo X."/>
            <person name="Momin A.A."/>
            <person name="Negrao S."/>
            <person name="Al-Babili S."/>
            <person name="Gehring C."/>
            <person name="Roessner U."/>
            <person name="Jung C."/>
            <person name="Murphy K."/>
            <person name="Arold S.T."/>
            <person name="Gojobori T."/>
            <person name="van der Linden C.G."/>
            <person name="van Loo E.N."/>
            <person name="Jellen E.N."/>
            <person name="Maughan P.J."/>
            <person name="Tester M."/>
        </authorList>
    </citation>
    <scope>NUCLEOTIDE SEQUENCE [LARGE SCALE GENOMIC DNA]</scope>
    <source>
        <strain evidence="2">cv. PI 614886</strain>
    </source>
</reference>
<feature type="compositionally biased region" description="Basic and acidic residues" evidence="1">
    <location>
        <begin position="107"/>
        <end position="117"/>
    </location>
</feature>
<feature type="region of interest" description="Disordered" evidence="1">
    <location>
        <begin position="41"/>
        <end position="117"/>
    </location>
</feature>
<feature type="region of interest" description="Disordered" evidence="1">
    <location>
        <begin position="458"/>
        <end position="513"/>
    </location>
</feature>
<keyword evidence="3" id="KW-1185">Reference proteome</keyword>
<dbReference type="PANTHER" id="PTHR12299">
    <property type="entry name" value="HYALURONIC ACID-BINDING PROTEIN 4"/>
    <property type="match status" value="1"/>
</dbReference>
<evidence type="ECO:0000313" key="3">
    <source>
        <dbReference type="Proteomes" id="UP000596660"/>
    </source>
</evidence>
<gene>
    <name evidence="2" type="primary">LOC110687810</name>
</gene>
<proteinExistence type="predicted"/>
<name>A0A803KQ65_CHEQI</name>
<dbReference type="AlphaFoldDB" id="A0A803KQ65"/>
<protein>
    <submittedName>
        <fullName evidence="2">Uncharacterized protein</fullName>
    </submittedName>
</protein>
<dbReference type="PANTHER" id="PTHR12299:SF78">
    <property type="entry name" value="RGG REPEATS NUCLEAR RNA BINDING PROTEIN C"/>
    <property type="match status" value="1"/>
</dbReference>
<dbReference type="EnsemblPlants" id="AUR62001171-RA">
    <property type="protein sequence ID" value="AUR62001171-RA:cds"/>
    <property type="gene ID" value="AUR62001171"/>
</dbReference>
<evidence type="ECO:0000313" key="2">
    <source>
        <dbReference type="EnsemblPlants" id="AUR62001171-RA:cds"/>
    </source>
</evidence>
<evidence type="ECO:0000256" key="1">
    <source>
        <dbReference type="SAM" id="MobiDB-lite"/>
    </source>
</evidence>
<feature type="compositionally biased region" description="Low complexity" evidence="1">
    <location>
        <begin position="548"/>
        <end position="566"/>
    </location>
</feature>
<sequence length="594" mass="65963">MAKFVNSFALLDGDVEDDDVEALFNRIVNKAFDSLMHAHNEDETSARNGSGGRKGGKGHWVGSRDDRNGWDDDIQGGDGLEWNHSRDSYGSGDAVGDGKSLDWGQGHGKDSGGENRWGDDVNEAFGGENGWGNVNEASGGENGWGNVNEASGSGDSNIQTVNDDAGWQKVSKSQGKGYADNDRAFGVEHGYKNGNDVEEKRGYGDQVQYNGAADGQRQFRYGNQRYGGERRGYVNQGQGNNAADGRRYRNGRRGYDGERRGHEDKVQDNNANSEQHSMEVDVSEDNRTGGEERKYRNGNRNCGDEKRVYGRNRERGRQDYRRTDGGEGKETVNADDGHDFRAVHVNGSGGDADLVWEASKAAEVEEHNITEEVSEDTRVSKEDTEEQKKKTELELKKKEEEMKEAALMTLDQYEKLLLEKKQALNLQKTELRKVSIDKELEGMRLIEKKPVAINDIWKSAKDKQKMKNSPKNQASETSKTEDNGEVTESDVNLISEEEKLQKDGSLEKKEKSRKFVAVEVHEIFKPTFHRRSSGGRWQSRGGRGEQGGFSDRTNSDAAARTPARAPASRHPRIPTDKDFPVLGATLPAPVKHSA</sequence>
<feature type="compositionally biased region" description="Basic and acidic residues" evidence="1">
    <location>
        <begin position="496"/>
        <end position="510"/>
    </location>
</feature>
<dbReference type="Gramene" id="AUR62001171-RA">
    <property type="protein sequence ID" value="AUR62001171-RA:cds"/>
    <property type="gene ID" value="AUR62001171"/>
</dbReference>
<dbReference type="GeneID" id="110687810"/>
<dbReference type="OMA" id="VAINDIW"/>
<feature type="region of interest" description="Disordered" evidence="1">
    <location>
        <begin position="226"/>
        <end position="337"/>
    </location>
</feature>
<dbReference type="OrthoDB" id="784393at2759"/>
<reference evidence="2" key="2">
    <citation type="submission" date="2021-03" db="UniProtKB">
        <authorList>
            <consortium name="EnsemblPlants"/>
        </authorList>
    </citation>
    <scope>IDENTIFICATION</scope>
</reference>
<feature type="region of interest" description="Disordered" evidence="1">
    <location>
        <begin position="370"/>
        <end position="393"/>
    </location>
</feature>
<feature type="compositionally biased region" description="Polar residues" evidence="1">
    <location>
        <begin position="467"/>
        <end position="477"/>
    </location>
</feature>
<organism evidence="2 3">
    <name type="scientific">Chenopodium quinoa</name>
    <name type="common">Quinoa</name>
    <dbReference type="NCBI Taxonomy" id="63459"/>
    <lineage>
        <taxon>Eukaryota</taxon>
        <taxon>Viridiplantae</taxon>
        <taxon>Streptophyta</taxon>
        <taxon>Embryophyta</taxon>
        <taxon>Tracheophyta</taxon>
        <taxon>Spermatophyta</taxon>
        <taxon>Magnoliopsida</taxon>
        <taxon>eudicotyledons</taxon>
        <taxon>Gunneridae</taxon>
        <taxon>Pentapetalae</taxon>
        <taxon>Caryophyllales</taxon>
        <taxon>Chenopodiaceae</taxon>
        <taxon>Chenopodioideae</taxon>
        <taxon>Atripliceae</taxon>
        <taxon>Chenopodium</taxon>
    </lineage>
</organism>
<feature type="region of interest" description="Disordered" evidence="1">
    <location>
        <begin position="527"/>
        <end position="594"/>
    </location>
</feature>
<dbReference type="RefSeq" id="XP_021720146.1">
    <property type="nucleotide sequence ID" value="XM_021864454.1"/>
</dbReference>
<dbReference type="KEGG" id="cqi:110687810"/>
<dbReference type="InterPro" id="IPR039764">
    <property type="entry name" value="HABP4/SERBP1-like"/>
</dbReference>
<dbReference type="GO" id="GO:0005634">
    <property type="term" value="C:nucleus"/>
    <property type="evidence" value="ECO:0007669"/>
    <property type="project" value="TreeGrafter"/>
</dbReference>
<dbReference type="GO" id="GO:0003729">
    <property type="term" value="F:mRNA binding"/>
    <property type="evidence" value="ECO:0007669"/>
    <property type="project" value="TreeGrafter"/>
</dbReference>
<feature type="compositionally biased region" description="Basic and acidic residues" evidence="1">
    <location>
        <begin position="276"/>
        <end position="295"/>
    </location>
</feature>
<feature type="compositionally biased region" description="Basic and acidic residues" evidence="1">
    <location>
        <begin position="253"/>
        <end position="267"/>
    </location>
</feature>